<feature type="compositionally biased region" description="Acidic residues" evidence="2">
    <location>
        <begin position="477"/>
        <end position="488"/>
    </location>
</feature>
<dbReference type="GO" id="GO:0016787">
    <property type="term" value="F:hydrolase activity"/>
    <property type="evidence" value="ECO:0007669"/>
    <property type="project" value="InterPro"/>
</dbReference>
<feature type="compositionally biased region" description="Low complexity" evidence="2">
    <location>
        <begin position="450"/>
        <end position="461"/>
    </location>
</feature>
<feature type="domain" description="Alpha/beta hydrolase fold-3" evidence="3">
    <location>
        <begin position="64"/>
        <end position="291"/>
    </location>
</feature>
<dbReference type="InterPro" id="IPR029058">
    <property type="entry name" value="AB_hydrolase_fold"/>
</dbReference>
<accession>A0A9J5XHG7</accession>
<dbReference type="Pfam" id="PF07859">
    <property type="entry name" value="Abhydrolase_3"/>
    <property type="match status" value="1"/>
</dbReference>
<keyword evidence="5" id="KW-1185">Reference proteome</keyword>
<comment type="similarity">
    <text evidence="1">Belongs to the 'GDXG' lipolytic enzyme family.</text>
</comment>
<feature type="compositionally biased region" description="Polar residues" evidence="2">
    <location>
        <begin position="462"/>
        <end position="475"/>
    </location>
</feature>
<dbReference type="PANTHER" id="PTHR23024">
    <property type="entry name" value="ARYLACETAMIDE DEACETYLASE"/>
    <property type="match status" value="1"/>
</dbReference>
<dbReference type="Pfam" id="PF05553">
    <property type="entry name" value="DUF761"/>
    <property type="match status" value="1"/>
</dbReference>
<dbReference type="PANTHER" id="PTHR23024:SF465">
    <property type="entry name" value="2-HYDROXYISOFLAVANONE DEHYDRATASE-LIKE"/>
    <property type="match status" value="1"/>
</dbReference>
<evidence type="ECO:0000256" key="2">
    <source>
        <dbReference type="SAM" id="MobiDB-lite"/>
    </source>
</evidence>
<feature type="compositionally biased region" description="Pro residues" evidence="2">
    <location>
        <begin position="424"/>
        <end position="436"/>
    </location>
</feature>
<dbReference type="InterPro" id="IPR013094">
    <property type="entry name" value="AB_hydrolase_3"/>
</dbReference>
<evidence type="ECO:0000313" key="4">
    <source>
        <dbReference type="EMBL" id="KAG5587763.1"/>
    </source>
</evidence>
<organism evidence="4 5">
    <name type="scientific">Solanum commersonii</name>
    <name type="common">Commerson's wild potato</name>
    <name type="synonym">Commerson's nightshade</name>
    <dbReference type="NCBI Taxonomy" id="4109"/>
    <lineage>
        <taxon>Eukaryota</taxon>
        <taxon>Viridiplantae</taxon>
        <taxon>Streptophyta</taxon>
        <taxon>Embryophyta</taxon>
        <taxon>Tracheophyta</taxon>
        <taxon>Spermatophyta</taxon>
        <taxon>Magnoliopsida</taxon>
        <taxon>eudicotyledons</taxon>
        <taxon>Gunneridae</taxon>
        <taxon>Pentapetalae</taxon>
        <taxon>asterids</taxon>
        <taxon>lamiids</taxon>
        <taxon>Solanales</taxon>
        <taxon>Solanaceae</taxon>
        <taxon>Solanoideae</taxon>
        <taxon>Solaneae</taxon>
        <taxon>Solanum</taxon>
    </lineage>
</organism>
<evidence type="ECO:0000259" key="3">
    <source>
        <dbReference type="Pfam" id="PF07859"/>
    </source>
</evidence>
<comment type="caution">
    <text evidence="4">The sequence shown here is derived from an EMBL/GenBank/DDBJ whole genome shotgun (WGS) entry which is preliminary data.</text>
</comment>
<dbReference type="Proteomes" id="UP000824120">
    <property type="component" value="Chromosome 9"/>
</dbReference>
<dbReference type="OrthoDB" id="408631at2759"/>
<evidence type="ECO:0000313" key="5">
    <source>
        <dbReference type="Proteomes" id="UP000824120"/>
    </source>
</evidence>
<dbReference type="EMBL" id="JACXVP010000009">
    <property type="protein sequence ID" value="KAG5587763.1"/>
    <property type="molecule type" value="Genomic_DNA"/>
</dbReference>
<sequence>MASESNEVIVDLHPVFRLYKNGRVERFNENFNMFYVPPSMEDPATGTLPSKNTNVTCNEKLPVLVFYHGGGLVLGSAFFNGVHYFLNHLVSKSNAICISVEYRLAPENDLSILYEDCWTGLQWVASHHSENNNSTNTSKDSWLTNHADFNRVFIGGESAGGNIAYHMTMRAGKESLNGDVKIMGCILACPFFLMQDDSLDMENNLAYQVWITICQMEYRYSPIDSPMINPLAEKAPSLSSLGCSRLFMVIAEQDVLVPQEIMIRFVEGVKKSGWNGELEFLEVEGEEHCFFVNNPQVEKAKDGGHINNYVHHRSLINRAKPYFSWNILLHRMTEEVVMNSTNTNINIDNNNKSPVDNSIAKQKKKQGAFGFLRAASLKLRRRSLDLRQQKFTPEPAPPADSKGENWKKLVGSMRPLHLQDNQSPPSPHDPQPPPPVKSTSLPVEFSEHFSSLYSPTPSTSSIGTMSQYASANNLQDLYDDDEEEEEDPDQVFDAIGGDDMIDAKAENFIAQFYEQMRLQK</sequence>
<dbReference type="Gene3D" id="3.40.50.1820">
    <property type="entry name" value="alpha/beta hydrolase"/>
    <property type="match status" value="1"/>
</dbReference>
<dbReference type="InterPro" id="IPR050466">
    <property type="entry name" value="Carboxylest/Gibb_receptor"/>
</dbReference>
<feature type="region of interest" description="Disordered" evidence="2">
    <location>
        <begin position="385"/>
        <end position="488"/>
    </location>
</feature>
<dbReference type="SUPFAM" id="SSF53474">
    <property type="entry name" value="alpha/beta-Hydrolases"/>
    <property type="match status" value="1"/>
</dbReference>
<dbReference type="InterPro" id="IPR008480">
    <property type="entry name" value="DUF761_pln"/>
</dbReference>
<reference evidence="4 5" key="1">
    <citation type="submission" date="2020-09" db="EMBL/GenBank/DDBJ databases">
        <title>De no assembly of potato wild relative species, Solanum commersonii.</title>
        <authorList>
            <person name="Cho K."/>
        </authorList>
    </citation>
    <scope>NUCLEOTIDE SEQUENCE [LARGE SCALE GENOMIC DNA]</scope>
    <source>
        <strain evidence="4">LZ3.2</strain>
        <tissue evidence="4">Leaf</tissue>
    </source>
</reference>
<dbReference type="AlphaFoldDB" id="A0A9J5XHG7"/>
<name>A0A9J5XHG7_SOLCO</name>
<protein>
    <recommendedName>
        <fullName evidence="3">Alpha/beta hydrolase fold-3 domain-containing protein</fullName>
    </recommendedName>
</protein>
<evidence type="ECO:0000256" key="1">
    <source>
        <dbReference type="ARBA" id="ARBA00010515"/>
    </source>
</evidence>
<gene>
    <name evidence="4" type="ORF">H5410_048197</name>
</gene>
<proteinExistence type="inferred from homology"/>